<gene>
    <name evidence="2" type="ORF">C8F04DRAFT_1279066</name>
</gene>
<organism evidence="2 3">
    <name type="scientific">Mycena alexandri</name>
    <dbReference type="NCBI Taxonomy" id="1745969"/>
    <lineage>
        <taxon>Eukaryota</taxon>
        <taxon>Fungi</taxon>
        <taxon>Dikarya</taxon>
        <taxon>Basidiomycota</taxon>
        <taxon>Agaricomycotina</taxon>
        <taxon>Agaricomycetes</taxon>
        <taxon>Agaricomycetidae</taxon>
        <taxon>Agaricales</taxon>
        <taxon>Marasmiineae</taxon>
        <taxon>Mycenaceae</taxon>
        <taxon>Mycena</taxon>
    </lineage>
</organism>
<feature type="region of interest" description="Disordered" evidence="1">
    <location>
        <begin position="92"/>
        <end position="114"/>
    </location>
</feature>
<evidence type="ECO:0000313" key="3">
    <source>
        <dbReference type="Proteomes" id="UP001218188"/>
    </source>
</evidence>
<accession>A0AAD6WNC1</accession>
<dbReference type="AlphaFoldDB" id="A0AAD6WNC1"/>
<dbReference type="Proteomes" id="UP001218188">
    <property type="component" value="Unassembled WGS sequence"/>
</dbReference>
<reference evidence="2" key="1">
    <citation type="submission" date="2023-03" db="EMBL/GenBank/DDBJ databases">
        <title>Massive genome expansion in bonnet fungi (Mycena s.s.) driven by repeated elements and novel gene families across ecological guilds.</title>
        <authorList>
            <consortium name="Lawrence Berkeley National Laboratory"/>
            <person name="Harder C.B."/>
            <person name="Miyauchi S."/>
            <person name="Viragh M."/>
            <person name="Kuo A."/>
            <person name="Thoen E."/>
            <person name="Andreopoulos B."/>
            <person name="Lu D."/>
            <person name="Skrede I."/>
            <person name="Drula E."/>
            <person name="Henrissat B."/>
            <person name="Morin E."/>
            <person name="Kohler A."/>
            <person name="Barry K."/>
            <person name="LaButti K."/>
            <person name="Morin E."/>
            <person name="Salamov A."/>
            <person name="Lipzen A."/>
            <person name="Mereny Z."/>
            <person name="Hegedus B."/>
            <person name="Baldrian P."/>
            <person name="Stursova M."/>
            <person name="Weitz H."/>
            <person name="Taylor A."/>
            <person name="Grigoriev I.V."/>
            <person name="Nagy L.G."/>
            <person name="Martin F."/>
            <person name="Kauserud H."/>
        </authorList>
    </citation>
    <scope>NUCLEOTIDE SEQUENCE</scope>
    <source>
        <strain evidence="2">CBHHK200</strain>
    </source>
</reference>
<name>A0AAD6WNC1_9AGAR</name>
<feature type="compositionally biased region" description="Polar residues" evidence="1">
    <location>
        <begin position="94"/>
        <end position="111"/>
    </location>
</feature>
<keyword evidence="3" id="KW-1185">Reference proteome</keyword>
<sequence>MPLFSCEDCGFLRWVPPPSKDPYGINPGQPFGMNDPFPRNNISCPLRRRRRPRLIPSSLCPPPFPTSSPTLPSFLRPLLPLAHLLHLPPPPTCQNPMLPTQLQTPVASSAQHPAPTPRIEILPPLSLLMATRLRLLVQG</sequence>
<evidence type="ECO:0000256" key="1">
    <source>
        <dbReference type="SAM" id="MobiDB-lite"/>
    </source>
</evidence>
<protein>
    <submittedName>
        <fullName evidence="2">Uncharacterized protein</fullName>
    </submittedName>
</protein>
<evidence type="ECO:0000313" key="2">
    <source>
        <dbReference type="EMBL" id="KAJ7017631.1"/>
    </source>
</evidence>
<comment type="caution">
    <text evidence="2">The sequence shown here is derived from an EMBL/GenBank/DDBJ whole genome shotgun (WGS) entry which is preliminary data.</text>
</comment>
<proteinExistence type="predicted"/>
<dbReference type="EMBL" id="JARJCM010000391">
    <property type="protein sequence ID" value="KAJ7017631.1"/>
    <property type="molecule type" value="Genomic_DNA"/>
</dbReference>